<evidence type="ECO:0000313" key="3">
    <source>
        <dbReference type="Proteomes" id="UP000530514"/>
    </source>
</evidence>
<keyword evidence="3" id="KW-1185">Reference proteome</keyword>
<dbReference type="RefSeq" id="WP_052154053.1">
    <property type="nucleotide sequence ID" value="NZ_JACEIP010000007.1"/>
</dbReference>
<proteinExistence type="predicted"/>
<dbReference type="AlphaFoldDB" id="A0A7W2AHW0"/>
<dbReference type="EMBL" id="JACEIP010000007">
    <property type="protein sequence ID" value="MBA4542595.1"/>
    <property type="molecule type" value="Genomic_DNA"/>
</dbReference>
<dbReference type="Proteomes" id="UP000530514">
    <property type="component" value="Unassembled WGS sequence"/>
</dbReference>
<feature type="transmembrane region" description="Helical" evidence="1">
    <location>
        <begin position="12"/>
        <end position="37"/>
    </location>
</feature>
<sequence>MTPIVRGSGKKRWIGFIAVLIGMSFLLILIANCTAVVEPGYKGVVFSLNGGLKQTVLDQGLRFH</sequence>
<comment type="caution">
    <text evidence="2">The sequence shown here is derived from an EMBL/GenBank/DDBJ whole genome shotgun (WGS) entry which is preliminary data.</text>
</comment>
<gene>
    <name evidence="2" type="ORF">H1164_06705</name>
</gene>
<evidence type="ECO:0000256" key="1">
    <source>
        <dbReference type="SAM" id="Phobius"/>
    </source>
</evidence>
<accession>A0A7W2AHW0</accession>
<name>A0A7W2AHW0_9BACL</name>
<protein>
    <submittedName>
        <fullName evidence="2">Uncharacterized protein</fullName>
    </submittedName>
</protein>
<reference evidence="2 3" key="1">
    <citation type="submission" date="2020-07" db="EMBL/GenBank/DDBJ databases">
        <authorList>
            <person name="Feng H."/>
        </authorList>
    </citation>
    <scope>NUCLEOTIDE SEQUENCE [LARGE SCALE GENOMIC DNA]</scope>
    <source>
        <strain evidence="3">s-11</strain>
    </source>
</reference>
<organism evidence="2 3">
    <name type="scientific">Thermoactinomyces daqus</name>
    <dbReference type="NCBI Taxonomy" id="1329516"/>
    <lineage>
        <taxon>Bacteria</taxon>
        <taxon>Bacillati</taxon>
        <taxon>Bacillota</taxon>
        <taxon>Bacilli</taxon>
        <taxon>Bacillales</taxon>
        <taxon>Thermoactinomycetaceae</taxon>
        <taxon>Thermoactinomyces</taxon>
    </lineage>
</organism>
<dbReference type="OrthoDB" id="9812991at2"/>
<keyword evidence="1" id="KW-0812">Transmembrane</keyword>
<evidence type="ECO:0000313" key="2">
    <source>
        <dbReference type="EMBL" id="MBA4542595.1"/>
    </source>
</evidence>
<keyword evidence="1" id="KW-1133">Transmembrane helix</keyword>
<keyword evidence="1" id="KW-0472">Membrane</keyword>